<dbReference type="GO" id="GO:0006974">
    <property type="term" value="P:DNA damage response"/>
    <property type="evidence" value="ECO:0007669"/>
    <property type="project" value="UniProtKB-KW"/>
</dbReference>
<evidence type="ECO:0000256" key="2">
    <source>
        <dbReference type="ARBA" id="ARBA00006075"/>
    </source>
</evidence>
<name>B5RU99_DEBHA</name>
<evidence type="ECO:0000256" key="8">
    <source>
        <dbReference type="RuleBase" id="RU366049"/>
    </source>
</evidence>
<dbReference type="Proteomes" id="UP000000599">
    <property type="component" value="Chromosome F"/>
</dbReference>
<dbReference type="OrthoDB" id="437078at2759"/>
<dbReference type="GO" id="GO:0031297">
    <property type="term" value="P:replication fork processing"/>
    <property type="evidence" value="ECO:0007669"/>
    <property type="project" value="UniProtKB-UniRule"/>
</dbReference>
<evidence type="ECO:0000256" key="7">
    <source>
        <dbReference type="ARBA" id="ARBA00023306"/>
    </source>
</evidence>
<feature type="domain" description="Chromosome segregation in meiosis protein 3" evidence="10">
    <location>
        <begin position="54"/>
        <end position="164"/>
    </location>
</feature>
<dbReference type="STRING" id="284592.B5RU99"/>
<evidence type="ECO:0000313" key="11">
    <source>
        <dbReference type="EMBL" id="CAR66277.1"/>
    </source>
</evidence>
<keyword evidence="12" id="KW-1185">Reference proteome</keyword>
<comment type="similarity">
    <text evidence="2 8">Belongs to the CSM3 family.</text>
</comment>
<accession>B5RU99</accession>
<dbReference type="InterPro" id="IPR012923">
    <property type="entry name" value="Csm3"/>
</dbReference>
<dbReference type="RefSeq" id="XP_002770747.1">
    <property type="nucleotide sequence ID" value="XM_002770701.1"/>
</dbReference>
<dbReference type="FunCoup" id="B5RU99">
    <property type="interactions" value="268"/>
</dbReference>
<dbReference type="GO" id="GO:0000076">
    <property type="term" value="P:DNA replication checkpoint signaling"/>
    <property type="evidence" value="ECO:0007669"/>
    <property type="project" value="UniProtKB-UniRule"/>
</dbReference>
<feature type="compositionally biased region" description="Acidic residues" evidence="9">
    <location>
        <begin position="273"/>
        <end position="286"/>
    </location>
</feature>
<dbReference type="VEuPathDB" id="FungiDB:DEHA2F05038g"/>
<proteinExistence type="inferred from homology"/>
<feature type="compositionally biased region" description="Basic and acidic residues" evidence="9">
    <location>
        <begin position="171"/>
        <end position="182"/>
    </location>
</feature>
<feature type="compositionally biased region" description="Polar residues" evidence="9">
    <location>
        <begin position="17"/>
        <end position="29"/>
    </location>
</feature>
<dbReference type="KEGG" id="dha:DEHA2F05038g"/>
<evidence type="ECO:0000256" key="4">
    <source>
        <dbReference type="ARBA" id="ARBA00022763"/>
    </source>
</evidence>
<evidence type="ECO:0000256" key="6">
    <source>
        <dbReference type="ARBA" id="ARBA00023242"/>
    </source>
</evidence>
<dbReference type="GO" id="GO:0043111">
    <property type="term" value="P:replication fork arrest"/>
    <property type="evidence" value="ECO:0007669"/>
    <property type="project" value="TreeGrafter"/>
</dbReference>
<organism evidence="11 12">
    <name type="scientific">Debaryomyces hansenii (strain ATCC 36239 / CBS 767 / BCRC 21394 / JCM 1990 / NBRC 0083 / IGC 2968)</name>
    <name type="common">Yeast</name>
    <name type="synonym">Torulaspora hansenii</name>
    <dbReference type="NCBI Taxonomy" id="284592"/>
    <lineage>
        <taxon>Eukaryota</taxon>
        <taxon>Fungi</taxon>
        <taxon>Dikarya</taxon>
        <taxon>Ascomycota</taxon>
        <taxon>Saccharomycotina</taxon>
        <taxon>Pichiomycetes</taxon>
        <taxon>Debaryomycetaceae</taxon>
        <taxon>Debaryomyces</taxon>
    </lineage>
</organism>
<keyword evidence="5" id="KW-0236">DNA replication inhibitor</keyword>
<dbReference type="PANTHER" id="PTHR13220:SF11">
    <property type="entry name" value="TIMELESS-INTERACTING PROTEIN"/>
    <property type="match status" value="1"/>
</dbReference>
<dbReference type="GO" id="GO:0031298">
    <property type="term" value="C:replication fork protection complex"/>
    <property type="evidence" value="ECO:0007669"/>
    <property type="project" value="TreeGrafter"/>
</dbReference>
<feature type="compositionally biased region" description="Polar residues" evidence="9">
    <location>
        <begin position="260"/>
        <end position="269"/>
    </location>
</feature>
<protein>
    <recommendedName>
        <fullName evidence="8">Chromosome segregation in meiosis protein</fullName>
    </recommendedName>
</protein>
<dbReference type="Pfam" id="PF07962">
    <property type="entry name" value="Swi3"/>
    <property type="match status" value="1"/>
</dbReference>
<evidence type="ECO:0000256" key="9">
    <source>
        <dbReference type="SAM" id="MobiDB-lite"/>
    </source>
</evidence>
<gene>
    <name evidence="11" type="ordered locus">DEHA2F05038g</name>
</gene>
<dbReference type="InParanoid" id="B5RU99"/>
<dbReference type="InterPro" id="IPR040038">
    <property type="entry name" value="TIPIN/Csm3/Swi3"/>
</dbReference>
<evidence type="ECO:0000256" key="3">
    <source>
        <dbReference type="ARBA" id="ARBA00011217"/>
    </source>
</evidence>
<sequence length="323" mass="36533">MDLEEELSLFQHEETVPTESGQQSQTNGSAEREGDDLLGLDQTIKLSSRAKIAKIDNERIFNKSKGLNYVIRNHSKLIRVFQKNDKALQKTLSSKKSSLSSKAVRSLKHENEFKNLSSMLQFYQLWCHGLFPKAKFKDCLQLLRSFGSKSGQLKLYRRELIEQELRKLKENKGIMDTERMEMPETQNQQSEPLPENQGPEGIHDIADDDWSFMNTNQSNGLFVGEDDDLYHTPTTPPAEAVSRDVGSAASNSGHNASLDAVNTKTNVPASSNDSDDSDDPFSDDDIPIGSEPMNKYDEYPDEEIEVDDHEHEDELAIMREMGM</sequence>
<feature type="compositionally biased region" description="Low complexity" evidence="9">
    <location>
        <begin position="246"/>
        <end position="257"/>
    </location>
</feature>
<keyword evidence="6 8" id="KW-0539">Nucleus</keyword>
<evidence type="ECO:0000259" key="10">
    <source>
        <dbReference type="Pfam" id="PF07962"/>
    </source>
</evidence>
<dbReference type="HOGENOM" id="CLU_068092_0_0_1"/>
<comment type="subunit">
    <text evidence="3">Component of the fork protection complex (FPC) consisting of TOF1 and CSM3.</text>
</comment>
<reference evidence="11 12" key="1">
    <citation type="journal article" date="2004" name="Nature">
        <title>Genome evolution in yeasts.</title>
        <authorList>
            <consortium name="Genolevures"/>
            <person name="Dujon B."/>
            <person name="Sherman D."/>
            <person name="Fischer G."/>
            <person name="Durrens P."/>
            <person name="Casaregola S."/>
            <person name="Lafontaine I."/>
            <person name="de Montigny J."/>
            <person name="Marck C."/>
            <person name="Neuveglise C."/>
            <person name="Talla E."/>
            <person name="Goffard N."/>
            <person name="Frangeul L."/>
            <person name="Aigle M."/>
            <person name="Anthouard V."/>
            <person name="Babour A."/>
            <person name="Barbe V."/>
            <person name="Barnay S."/>
            <person name="Blanchin S."/>
            <person name="Beckerich J.M."/>
            <person name="Beyne E."/>
            <person name="Bleykasten C."/>
            <person name="Boisrame A."/>
            <person name="Boyer J."/>
            <person name="Cattolico L."/>
            <person name="Confanioleri F."/>
            <person name="de Daruvar A."/>
            <person name="Despons L."/>
            <person name="Fabre E."/>
            <person name="Fairhead C."/>
            <person name="Ferry-Dumazet H."/>
            <person name="Groppi A."/>
            <person name="Hantraye F."/>
            <person name="Hennequin C."/>
            <person name="Jauniaux N."/>
            <person name="Joyet P."/>
            <person name="Kachouri R."/>
            <person name="Kerrest A."/>
            <person name="Koszul R."/>
            <person name="Lemaire M."/>
            <person name="Lesur I."/>
            <person name="Ma L."/>
            <person name="Muller H."/>
            <person name="Nicaud J.M."/>
            <person name="Nikolski M."/>
            <person name="Oztas S."/>
            <person name="Ozier-Kalogeropoulos O."/>
            <person name="Pellenz S."/>
            <person name="Potier S."/>
            <person name="Richard G.F."/>
            <person name="Straub M.L."/>
            <person name="Suleau A."/>
            <person name="Swennene D."/>
            <person name="Tekaia F."/>
            <person name="Wesolowski-Louvel M."/>
            <person name="Westhof E."/>
            <person name="Wirth B."/>
            <person name="Zeniou-Meyer M."/>
            <person name="Zivanovic I."/>
            <person name="Bolotin-Fukuhara M."/>
            <person name="Thierry A."/>
            <person name="Bouchier C."/>
            <person name="Caudron B."/>
            <person name="Scarpelli C."/>
            <person name="Gaillardin C."/>
            <person name="Weissenbach J."/>
            <person name="Wincker P."/>
            <person name="Souciet J.L."/>
        </authorList>
    </citation>
    <scope>NUCLEOTIDE SEQUENCE [LARGE SCALE GENOMIC DNA]</scope>
    <source>
        <strain evidence="12">ATCC 36239 / CBS 767 / BCRC 21394 / JCM 1990 / NBRC 0083 / IGC 2968</strain>
    </source>
</reference>
<feature type="region of interest" description="Disordered" evidence="9">
    <location>
        <begin position="1"/>
        <end position="34"/>
    </location>
</feature>
<evidence type="ECO:0000256" key="1">
    <source>
        <dbReference type="ARBA" id="ARBA00004123"/>
    </source>
</evidence>
<dbReference type="EMBL" id="CR382138">
    <property type="protein sequence ID" value="CAR66277.1"/>
    <property type="molecule type" value="Genomic_DNA"/>
</dbReference>
<dbReference type="PANTHER" id="PTHR13220">
    <property type="entry name" value="TIMELESS INTERACTING-RELATED"/>
    <property type="match status" value="1"/>
</dbReference>
<keyword evidence="4 8" id="KW-0227">DNA damage</keyword>
<evidence type="ECO:0000256" key="5">
    <source>
        <dbReference type="ARBA" id="ARBA00022880"/>
    </source>
</evidence>
<feature type="region of interest" description="Disordered" evidence="9">
    <location>
        <begin position="223"/>
        <end position="308"/>
    </location>
</feature>
<dbReference type="GeneID" id="8998883"/>
<feature type="region of interest" description="Disordered" evidence="9">
    <location>
        <begin position="171"/>
        <end position="207"/>
    </location>
</feature>
<keyword evidence="7 8" id="KW-0131">Cell cycle</keyword>
<dbReference type="OMA" id="DWDFMNV"/>
<comment type="subcellular location">
    <subcellularLocation>
        <location evidence="1 8">Nucleus</location>
    </subcellularLocation>
</comment>
<evidence type="ECO:0000313" key="12">
    <source>
        <dbReference type="Proteomes" id="UP000000599"/>
    </source>
</evidence>
<comment type="function">
    <text evidence="8">Plays an important role in the control of DNA replication and the maintenance of replication fork stability.</text>
</comment>
<dbReference type="AlphaFoldDB" id="B5RU99"/>
<dbReference type="eggNOG" id="KOG3004">
    <property type="taxonomic scope" value="Eukaryota"/>
</dbReference>
<dbReference type="GO" id="GO:0003677">
    <property type="term" value="F:DNA binding"/>
    <property type="evidence" value="ECO:0007669"/>
    <property type="project" value="TreeGrafter"/>
</dbReference>